<comment type="caution">
    <text evidence="1">The sequence shown here is derived from an EMBL/GenBank/DDBJ whole genome shotgun (WGS) entry which is preliminary data.</text>
</comment>
<dbReference type="Proteomes" id="UP000567795">
    <property type="component" value="Unassembled WGS sequence"/>
</dbReference>
<evidence type="ECO:0008006" key="3">
    <source>
        <dbReference type="Google" id="ProtNLM"/>
    </source>
</evidence>
<dbReference type="RefSeq" id="WP_179812483.1">
    <property type="nucleotide sequence ID" value="NZ_JACBZD010000001.1"/>
</dbReference>
<reference evidence="1 2" key="1">
    <citation type="submission" date="2020-07" db="EMBL/GenBank/DDBJ databases">
        <title>Sequencing the genomes of 1000 actinobacteria strains.</title>
        <authorList>
            <person name="Klenk H.-P."/>
        </authorList>
    </citation>
    <scope>NUCLEOTIDE SEQUENCE [LARGE SCALE GENOMIC DNA]</scope>
    <source>
        <strain evidence="1 2">DSM 42178</strain>
    </source>
</reference>
<sequence length="195" mass="21563">MADTGARPLVLLDVDGPLNPYAAKPEKRPAGYTTHWVKPASWVASNPHGRPRPAAYTRPLRLWLNPDHGSWLRSLGGDLVWASTWMHEANEFIGPRIGLPHLPVIEWRRMDRFDPDGLHWKTREILDWVGDGRSFVWIDDEITDADRAWVAGNHAGPALLHRVHPAIGLTREDIDAVAAWVSAAFGGRASAAAAG</sequence>
<evidence type="ECO:0000313" key="1">
    <source>
        <dbReference type="EMBL" id="NYI03437.1"/>
    </source>
</evidence>
<keyword evidence="2" id="KW-1185">Reference proteome</keyword>
<gene>
    <name evidence="1" type="ORF">FHU37_000380</name>
</gene>
<evidence type="ECO:0000313" key="2">
    <source>
        <dbReference type="Proteomes" id="UP000567795"/>
    </source>
</evidence>
<name>A0A852ZPM8_9ACTN</name>
<proteinExistence type="predicted"/>
<protein>
    <recommendedName>
        <fullName evidence="3">Secreted protein</fullName>
    </recommendedName>
</protein>
<dbReference type="AlphaFoldDB" id="A0A852ZPM8"/>
<accession>A0A852ZPM8</accession>
<dbReference type="Pfam" id="PF18143">
    <property type="entry name" value="HAD_SAK_2"/>
    <property type="match status" value="1"/>
</dbReference>
<organism evidence="1 2">
    <name type="scientific">Allostreptomyces psammosilenae</name>
    <dbReference type="NCBI Taxonomy" id="1892865"/>
    <lineage>
        <taxon>Bacteria</taxon>
        <taxon>Bacillati</taxon>
        <taxon>Actinomycetota</taxon>
        <taxon>Actinomycetes</taxon>
        <taxon>Kitasatosporales</taxon>
        <taxon>Streptomycetaceae</taxon>
        <taxon>Allostreptomyces</taxon>
    </lineage>
</organism>
<dbReference type="EMBL" id="JACBZD010000001">
    <property type="protein sequence ID" value="NYI03437.1"/>
    <property type="molecule type" value="Genomic_DNA"/>
</dbReference>